<dbReference type="AlphaFoldDB" id="A0A5D4T5G8"/>
<reference evidence="2 3" key="1">
    <citation type="submission" date="2019-08" db="EMBL/GenBank/DDBJ databases">
        <title>Bacillus genomes from the desert of Cuatro Cienegas, Coahuila.</title>
        <authorList>
            <person name="Olmedo-Alvarez G."/>
        </authorList>
    </citation>
    <scope>NUCLEOTIDE SEQUENCE [LARGE SCALE GENOMIC DNA]</scope>
    <source>
        <strain evidence="2 3">CH28_1T</strain>
    </source>
</reference>
<accession>A0A5D4T5G8</accession>
<evidence type="ECO:0000313" key="2">
    <source>
        <dbReference type="EMBL" id="TYS69712.1"/>
    </source>
</evidence>
<dbReference type="Proteomes" id="UP000322524">
    <property type="component" value="Unassembled WGS sequence"/>
</dbReference>
<organism evidence="2 3">
    <name type="scientific">Sutcliffiella horikoshii</name>
    <dbReference type="NCBI Taxonomy" id="79883"/>
    <lineage>
        <taxon>Bacteria</taxon>
        <taxon>Bacillati</taxon>
        <taxon>Bacillota</taxon>
        <taxon>Bacilli</taxon>
        <taxon>Bacillales</taxon>
        <taxon>Bacillaceae</taxon>
        <taxon>Sutcliffiella</taxon>
    </lineage>
</organism>
<dbReference type="RefSeq" id="WP_148987273.1">
    <property type="nucleotide sequence ID" value="NZ_VTEV01000002.1"/>
</dbReference>
<dbReference type="EMBL" id="VTEV01000002">
    <property type="protein sequence ID" value="TYS69712.1"/>
    <property type="molecule type" value="Genomic_DNA"/>
</dbReference>
<dbReference type="OrthoDB" id="1667378at2"/>
<proteinExistence type="predicted"/>
<gene>
    <name evidence="2" type="ORF">FZC76_05600</name>
</gene>
<sequence length="114" mass="12587">MSKTKLALDVVQDLRNLAESMEALISAMENLTPKKAATPQESEPKEKEKPKKTQQVAKTNPPTLEDVRAKLAGLSQDGKQAQVKELITSFGVKKLSDIPTDQYPEVLQRAEKLS</sequence>
<comment type="caution">
    <text evidence="2">The sequence shown here is derived from an EMBL/GenBank/DDBJ whole genome shotgun (WGS) entry which is preliminary data.</text>
</comment>
<protein>
    <submittedName>
        <fullName evidence="2">rRNA biogenesis protein rrp5</fullName>
    </submittedName>
</protein>
<feature type="compositionally biased region" description="Basic and acidic residues" evidence="1">
    <location>
        <begin position="42"/>
        <end position="51"/>
    </location>
</feature>
<name>A0A5D4T5G8_9BACI</name>
<feature type="region of interest" description="Disordered" evidence="1">
    <location>
        <begin position="29"/>
        <end position="63"/>
    </location>
</feature>
<evidence type="ECO:0000313" key="3">
    <source>
        <dbReference type="Proteomes" id="UP000322524"/>
    </source>
</evidence>
<evidence type="ECO:0000256" key="1">
    <source>
        <dbReference type="SAM" id="MobiDB-lite"/>
    </source>
</evidence>